<dbReference type="Proteomes" id="UP000238701">
    <property type="component" value="Unassembled WGS sequence"/>
</dbReference>
<gene>
    <name evidence="2" type="ORF">SBA1_160013</name>
</gene>
<organism evidence="2 3">
    <name type="scientific">Candidatus Sulfotelmatobacter kueseliae</name>
    <dbReference type="NCBI Taxonomy" id="2042962"/>
    <lineage>
        <taxon>Bacteria</taxon>
        <taxon>Pseudomonadati</taxon>
        <taxon>Acidobacteriota</taxon>
        <taxon>Terriglobia</taxon>
        <taxon>Terriglobales</taxon>
        <taxon>Candidatus Korobacteraceae</taxon>
        <taxon>Candidatus Sulfotelmatobacter</taxon>
    </lineage>
</organism>
<evidence type="ECO:0000256" key="1">
    <source>
        <dbReference type="SAM" id="MobiDB-lite"/>
    </source>
</evidence>
<evidence type="ECO:0000313" key="2">
    <source>
        <dbReference type="EMBL" id="SPF36643.1"/>
    </source>
</evidence>
<dbReference type="EMBL" id="OMOD01000068">
    <property type="protein sequence ID" value="SPF36643.1"/>
    <property type="molecule type" value="Genomic_DNA"/>
</dbReference>
<protein>
    <submittedName>
        <fullName evidence="2">Uncharacterized protein</fullName>
    </submittedName>
</protein>
<sequence length="80" mass="8547">MSIWTQTDGPDSEASSGNSPVVRSVSALDSFFNYWIALAKFDIDSPRAGPVAAQCFGGPFSVPAHRQPASDFIQLSRGMP</sequence>
<evidence type="ECO:0000313" key="3">
    <source>
        <dbReference type="Proteomes" id="UP000238701"/>
    </source>
</evidence>
<feature type="region of interest" description="Disordered" evidence="1">
    <location>
        <begin position="1"/>
        <end position="20"/>
    </location>
</feature>
<reference evidence="3" key="1">
    <citation type="submission" date="2018-02" db="EMBL/GenBank/DDBJ databases">
        <authorList>
            <person name="Hausmann B."/>
        </authorList>
    </citation>
    <scope>NUCLEOTIDE SEQUENCE [LARGE SCALE GENOMIC DNA]</scope>
    <source>
        <strain evidence="3">Peat soil MAG SbA1</strain>
    </source>
</reference>
<name>A0A2U3KAG9_9BACT</name>
<accession>A0A2U3KAG9</accession>
<proteinExistence type="predicted"/>
<dbReference type="AlphaFoldDB" id="A0A2U3KAG9"/>